<keyword evidence="5 7" id="KW-1133">Transmembrane helix</keyword>
<evidence type="ECO:0000313" key="9">
    <source>
        <dbReference type="Proteomes" id="UP000317043"/>
    </source>
</evidence>
<name>A0A543AQP9_9ACTN</name>
<keyword evidence="6 7" id="KW-0472">Membrane</keyword>
<evidence type="ECO:0000256" key="6">
    <source>
        <dbReference type="ARBA" id="ARBA00023136"/>
    </source>
</evidence>
<evidence type="ECO:0000256" key="4">
    <source>
        <dbReference type="ARBA" id="ARBA00022692"/>
    </source>
</evidence>
<feature type="transmembrane region" description="Helical" evidence="7">
    <location>
        <begin position="337"/>
        <end position="358"/>
    </location>
</feature>
<dbReference type="GO" id="GO:0022857">
    <property type="term" value="F:transmembrane transporter activity"/>
    <property type="evidence" value="ECO:0007669"/>
    <property type="project" value="InterPro"/>
</dbReference>
<protein>
    <submittedName>
        <fullName evidence="8">Putative MFS family arabinose efflux permease</fullName>
    </submittedName>
</protein>
<sequence length="409" mass="41452">MSTVKQDERKILGSATVDALALGLYLASAGLFLSEVIGMSPGMVGVVLGVGGVASMIGAVPIARLTERFDGTRVLAGLFLARGCAFLAFAVAQDPVTATVVVTVAGFLNRGINPILQSLAISGAEQAAQVKVLARLRALRNAGIALGGVPVGFVLTAGSPLGFRLMIAAAGVIAGSAVVFSLMLARTPASAAGKRPDRANVGAAFIHLTVTYGLLTMSGIVLGLGLPLLIVGYDDIPNWTIGGIQVGNTVLVVALQVLFSRGSERVARARRMLTAGGVTTAAACLLMFFLTQSTGVAAVGLVAACIIVFTAAELLVSAGGAGLMLSFVQAGERARYLAVFNLGFAGATILGPPLVGLAVAYQPWGWAVLSLLFVIVAASTPTLRAGGVVTGEETTVSGSSTNEKSTQQK</sequence>
<keyword evidence="9" id="KW-1185">Reference proteome</keyword>
<comment type="caution">
    <text evidence="8">The sequence shown here is derived from an EMBL/GenBank/DDBJ whole genome shotgun (WGS) entry which is preliminary data.</text>
</comment>
<feature type="transmembrane region" description="Helical" evidence="7">
    <location>
        <begin position="12"/>
        <end position="33"/>
    </location>
</feature>
<reference evidence="8 9" key="1">
    <citation type="submission" date="2019-06" db="EMBL/GenBank/DDBJ databases">
        <title>Sequencing the genomes of 1000 actinobacteria strains.</title>
        <authorList>
            <person name="Klenk H.-P."/>
        </authorList>
    </citation>
    <scope>NUCLEOTIDE SEQUENCE [LARGE SCALE GENOMIC DNA]</scope>
    <source>
        <strain evidence="8 9">DSM 45928</strain>
    </source>
</reference>
<feature type="transmembrane region" description="Helical" evidence="7">
    <location>
        <begin position="364"/>
        <end position="383"/>
    </location>
</feature>
<feature type="transmembrane region" description="Helical" evidence="7">
    <location>
        <begin position="165"/>
        <end position="185"/>
    </location>
</feature>
<dbReference type="Pfam" id="PF07690">
    <property type="entry name" value="MFS_1"/>
    <property type="match status" value="1"/>
</dbReference>
<dbReference type="PANTHER" id="PTHR23517">
    <property type="entry name" value="RESISTANCE PROTEIN MDTM, PUTATIVE-RELATED-RELATED"/>
    <property type="match status" value="1"/>
</dbReference>
<gene>
    <name evidence="8" type="ORF">FB566_0392</name>
</gene>
<evidence type="ECO:0000313" key="8">
    <source>
        <dbReference type="EMBL" id="TQL74902.1"/>
    </source>
</evidence>
<dbReference type="RefSeq" id="WP_142034359.1">
    <property type="nucleotide sequence ID" value="NZ_JBHTGS010000002.1"/>
</dbReference>
<keyword evidence="2" id="KW-0813">Transport</keyword>
<dbReference type="InParanoid" id="A0A543AQP9"/>
<dbReference type="InterPro" id="IPR050171">
    <property type="entry name" value="MFS_Transporters"/>
</dbReference>
<feature type="transmembrane region" description="Helical" evidence="7">
    <location>
        <begin position="205"/>
        <end position="233"/>
    </location>
</feature>
<keyword evidence="4 7" id="KW-0812">Transmembrane</keyword>
<evidence type="ECO:0000256" key="7">
    <source>
        <dbReference type="SAM" id="Phobius"/>
    </source>
</evidence>
<feature type="transmembrane region" description="Helical" evidence="7">
    <location>
        <begin position="39"/>
        <end position="62"/>
    </location>
</feature>
<feature type="transmembrane region" description="Helical" evidence="7">
    <location>
        <begin position="272"/>
        <end position="290"/>
    </location>
</feature>
<dbReference type="PANTHER" id="PTHR23517:SF2">
    <property type="entry name" value="MULTIDRUG RESISTANCE PROTEIN MDTH"/>
    <property type="match status" value="1"/>
</dbReference>
<dbReference type="OrthoDB" id="6803299at2"/>
<dbReference type="InterPro" id="IPR011701">
    <property type="entry name" value="MFS"/>
</dbReference>
<evidence type="ECO:0000256" key="1">
    <source>
        <dbReference type="ARBA" id="ARBA00004651"/>
    </source>
</evidence>
<organism evidence="8 9">
    <name type="scientific">Stackebrandtia endophytica</name>
    <dbReference type="NCBI Taxonomy" id="1496996"/>
    <lineage>
        <taxon>Bacteria</taxon>
        <taxon>Bacillati</taxon>
        <taxon>Actinomycetota</taxon>
        <taxon>Actinomycetes</taxon>
        <taxon>Glycomycetales</taxon>
        <taxon>Glycomycetaceae</taxon>
        <taxon>Stackebrandtia</taxon>
    </lineage>
</organism>
<dbReference type="Gene3D" id="1.20.1250.20">
    <property type="entry name" value="MFS general substrate transporter like domains"/>
    <property type="match status" value="2"/>
</dbReference>
<dbReference type="GO" id="GO:0005886">
    <property type="term" value="C:plasma membrane"/>
    <property type="evidence" value="ECO:0007669"/>
    <property type="project" value="UniProtKB-SubCell"/>
</dbReference>
<dbReference type="InterPro" id="IPR036259">
    <property type="entry name" value="MFS_trans_sf"/>
</dbReference>
<evidence type="ECO:0000256" key="5">
    <source>
        <dbReference type="ARBA" id="ARBA00022989"/>
    </source>
</evidence>
<dbReference type="Proteomes" id="UP000317043">
    <property type="component" value="Unassembled WGS sequence"/>
</dbReference>
<proteinExistence type="predicted"/>
<dbReference type="EMBL" id="VFOW01000001">
    <property type="protein sequence ID" value="TQL74902.1"/>
    <property type="molecule type" value="Genomic_DNA"/>
</dbReference>
<dbReference type="SUPFAM" id="SSF103473">
    <property type="entry name" value="MFS general substrate transporter"/>
    <property type="match status" value="1"/>
</dbReference>
<dbReference type="AlphaFoldDB" id="A0A543AQP9"/>
<accession>A0A543AQP9</accession>
<comment type="subcellular location">
    <subcellularLocation>
        <location evidence="1">Cell membrane</location>
        <topology evidence="1">Multi-pass membrane protein</topology>
    </subcellularLocation>
</comment>
<feature type="transmembrane region" description="Helical" evidence="7">
    <location>
        <begin position="142"/>
        <end position="159"/>
    </location>
</feature>
<feature type="transmembrane region" description="Helical" evidence="7">
    <location>
        <begin position="296"/>
        <end position="325"/>
    </location>
</feature>
<feature type="transmembrane region" description="Helical" evidence="7">
    <location>
        <begin position="239"/>
        <end position="260"/>
    </location>
</feature>
<keyword evidence="3" id="KW-1003">Cell membrane</keyword>
<evidence type="ECO:0000256" key="3">
    <source>
        <dbReference type="ARBA" id="ARBA00022475"/>
    </source>
</evidence>
<evidence type="ECO:0000256" key="2">
    <source>
        <dbReference type="ARBA" id="ARBA00022448"/>
    </source>
</evidence>